<feature type="compositionally biased region" description="Basic residues" evidence="2">
    <location>
        <begin position="35"/>
        <end position="47"/>
    </location>
</feature>
<evidence type="ECO:0000313" key="4">
    <source>
        <dbReference type="Proteomes" id="UP000247498"/>
    </source>
</evidence>
<protein>
    <submittedName>
        <fullName evidence="3">Uncharacterized protein</fullName>
    </submittedName>
</protein>
<dbReference type="OrthoDB" id="541331at2759"/>
<feature type="region of interest" description="Disordered" evidence="2">
    <location>
        <begin position="703"/>
        <end position="729"/>
    </location>
</feature>
<keyword evidence="4" id="KW-1185">Reference proteome</keyword>
<feature type="region of interest" description="Disordered" evidence="2">
    <location>
        <begin position="640"/>
        <end position="671"/>
    </location>
</feature>
<dbReference type="SUPFAM" id="SSF52047">
    <property type="entry name" value="RNI-like"/>
    <property type="match status" value="1"/>
</dbReference>
<feature type="region of interest" description="Disordered" evidence="2">
    <location>
        <begin position="200"/>
        <end position="334"/>
    </location>
</feature>
<comment type="subcellular location">
    <subcellularLocation>
        <location evidence="1">Cytoplasm</location>
        <location evidence="1">Cytoskeleton</location>
        <location evidence="1">Cilium axoneme</location>
    </subcellularLocation>
</comment>
<dbReference type="InterPro" id="IPR032675">
    <property type="entry name" value="LRR_dom_sf"/>
</dbReference>
<dbReference type="EMBL" id="BDRX01000014">
    <property type="protein sequence ID" value="GBF90098.1"/>
    <property type="molecule type" value="Genomic_DNA"/>
</dbReference>
<feature type="compositionally biased region" description="Low complexity" evidence="2">
    <location>
        <begin position="241"/>
        <end position="276"/>
    </location>
</feature>
<feature type="compositionally biased region" description="Low complexity" evidence="2">
    <location>
        <begin position="49"/>
        <end position="89"/>
    </location>
</feature>
<sequence>MREPRPDEEEHEEEEEEDSEDHTEGPAAAPGGTGAKKKKKKKKKKSKAASDAGSEAGSTTSSSSLPAAEQPQPKQAAEQPQPKQQSPKADGGKDADKRLARALDALRAGGDMWLALGGAGLTDAKAQRVADSLAASGSVTSADLSGNAFGEEGIKALVSALSSGGAPELIALDLRGVELSANAQGALAGLRKARKQLTVETGPLPDAGGSGEGSSGGGSGGGGGGAAPAAQGKRRGAVKKLQQQKQQQALEEQRAQRAAAQTQMLLAQQQQQRRAAGNGGAGPSAGGGGGDFRQSPMFRRFFAPGNSDAPDAQPNTDSDEEGGEGPLDVAPSDIWDKVRELLPAGRSSIPSLGEALRAAAGCLESEMEGPTVVEALSSSSGSGSGSRRSSEEGGEGGASTSAGAGAGKSGEPAVAAASAGAGGASTSGEPDAAPASASAGGKPGAEGGDALDGLRPHTRFAAGQLRALMEVLALEPPPVAVQYSREPQPALGTHRLWAADVLAVLLLAGNAGVDAAVAESGALPAVLALALRLDKCSPLHFRALQMVDCCLRSPEPRLWRALFEPGMGAGVTAAAAGCGGGGGDAPCPPLHEALAAIAEQSAGKPMGQRPGRAGLAARVAQVLLAASGAAAPADAEAAGGAASAGGKQEAGGGEPAAAPGEARPPRPPPNEALAQLLAASARWSAAAAPGGALSSLLAEQEGDLCGPRPQRVEPLSEEGGEVGDAIGGGSVISGEQLLAMLQDFSGFTTQE</sequence>
<dbReference type="InParanoid" id="A0A2V0NR02"/>
<dbReference type="AlphaFoldDB" id="A0A2V0NR02"/>
<reference evidence="3 4" key="1">
    <citation type="journal article" date="2018" name="Sci. Rep.">
        <title>Raphidocelis subcapitata (=Pseudokirchneriella subcapitata) provides an insight into genome evolution and environmental adaptations in the Sphaeropleales.</title>
        <authorList>
            <person name="Suzuki S."/>
            <person name="Yamaguchi H."/>
            <person name="Nakajima N."/>
            <person name="Kawachi M."/>
        </authorList>
    </citation>
    <scope>NUCLEOTIDE SEQUENCE [LARGE SCALE GENOMIC DNA]</scope>
    <source>
        <strain evidence="3 4">NIES-35</strain>
    </source>
</reference>
<feature type="region of interest" description="Disordered" evidence="2">
    <location>
        <begin position="1"/>
        <end position="100"/>
    </location>
</feature>
<feature type="compositionally biased region" description="Low complexity" evidence="2">
    <location>
        <begin position="377"/>
        <end position="387"/>
    </location>
</feature>
<accession>A0A2V0NR02</accession>
<feature type="region of interest" description="Disordered" evidence="2">
    <location>
        <begin position="369"/>
        <end position="455"/>
    </location>
</feature>
<organism evidence="3 4">
    <name type="scientific">Raphidocelis subcapitata</name>
    <dbReference type="NCBI Taxonomy" id="307507"/>
    <lineage>
        <taxon>Eukaryota</taxon>
        <taxon>Viridiplantae</taxon>
        <taxon>Chlorophyta</taxon>
        <taxon>core chlorophytes</taxon>
        <taxon>Chlorophyceae</taxon>
        <taxon>CS clade</taxon>
        <taxon>Sphaeropleales</taxon>
        <taxon>Selenastraceae</taxon>
        <taxon>Raphidocelis</taxon>
    </lineage>
</organism>
<feature type="compositionally biased region" description="Acidic residues" evidence="2">
    <location>
        <begin position="1"/>
        <end position="21"/>
    </location>
</feature>
<dbReference type="GO" id="GO:0005930">
    <property type="term" value="C:axoneme"/>
    <property type="evidence" value="ECO:0007669"/>
    <property type="project" value="UniProtKB-SubCell"/>
</dbReference>
<dbReference type="STRING" id="307507.A0A2V0NR02"/>
<gene>
    <name evidence="3" type="ORF">Rsub_02806</name>
</gene>
<dbReference type="Gene3D" id="3.80.10.10">
    <property type="entry name" value="Ribonuclease Inhibitor"/>
    <property type="match status" value="1"/>
</dbReference>
<feature type="compositionally biased region" description="Gly residues" evidence="2">
    <location>
        <begin position="277"/>
        <end position="291"/>
    </location>
</feature>
<comment type="caution">
    <text evidence="3">The sequence shown here is derived from an EMBL/GenBank/DDBJ whole genome shotgun (WGS) entry which is preliminary data.</text>
</comment>
<name>A0A2V0NR02_9CHLO</name>
<dbReference type="Proteomes" id="UP000247498">
    <property type="component" value="Unassembled WGS sequence"/>
</dbReference>
<evidence type="ECO:0000313" key="3">
    <source>
        <dbReference type="EMBL" id="GBF90098.1"/>
    </source>
</evidence>
<evidence type="ECO:0000256" key="1">
    <source>
        <dbReference type="ARBA" id="ARBA00004430"/>
    </source>
</evidence>
<proteinExistence type="predicted"/>
<feature type="compositionally biased region" description="Basic and acidic residues" evidence="2">
    <location>
        <begin position="90"/>
        <end position="100"/>
    </location>
</feature>
<feature type="compositionally biased region" description="Low complexity" evidence="2">
    <location>
        <begin position="426"/>
        <end position="440"/>
    </location>
</feature>
<evidence type="ECO:0000256" key="2">
    <source>
        <dbReference type="SAM" id="MobiDB-lite"/>
    </source>
</evidence>
<feature type="compositionally biased region" description="Gly residues" evidence="2">
    <location>
        <begin position="208"/>
        <end position="226"/>
    </location>
</feature>
<feature type="compositionally biased region" description="Low complexity" evidence="2">
    <location>
        <begin position="398"/>
        <end position="419"/>
    </location>
</feature>